<dbReference type="InterPro" id="IPR042178">
    <property type="entry name" value="Serpin_sf_1"/>
</dbReference>
<dbReference type="CDD" id="cd19551">
    <property type="entry name" value="serpinA3_A1AC"/>
    <property type="match status" value="1"/>
</dbReference>
<feature type="signal peptide" evidence="5">
    <location>
        <begin position="1"/>
        <end position="20"/>
    </location>
</feature>
<reference evidence="7" key="2">
    <citation type="submission" date="2025-08" db="UniProtKB">
        <authorList>
            <consortium name="Ensembl"/>
        </authorList>
    </citation>
    <scope>IDENTIFICATION</scope>
</reference>
<dbReference type="PANTHER" id="PTHR11461:SF145">
    <property type="entry name" value="ALPHA-1-ANTICHYMOTRYPSIN"/>
    <property type="match status" value="1"/>
</dbReference>
<dbReference type="FunFam" id="2.30.39.10:FF:000002">
    <property type="entry name" value="Serpin family D member 1"/>
    <property type="match status" value="1"/>
</dbReference>
<evidence type="ECO:0000313" key="7">
    <source>
        <dbReference type="Ensembl" id="ENSPEMP00000037033.1"/>
    </source>
</evidence>
<dbReference type="Proteomes" id="UP000694547">
    <property type="component" value="Chromosome 14"/>
</dbReference>
<dbReference type="AlphaFoldDB" id="A0A8C8W7U9"/>
<reference evidence="7" key="3">
    <citation type="submission" date="2025-09" db="UniProtKB">
        <authorList>
            <consortium name="Ensembl"/>
        </authorList>
    </citation>
    <scope>IDENTIFICATION</scope>
</reference>
<comment type="similarity">
    <text evidence="1 4">Belongs to the serpin family.</text>
</comment>
<dbReference type="InterPro" id="IPR023795">
    <property type="entry name" value="Serpin_CS"/>
</dbReference>
<keyword evidence="5" id="KW-0732">Signal</keyword>
<evidence type="ECO:0000256" key="3">
    <source>
        <dbReference type="ARBA" id="ARBA00022900"/>
    </source>
</evidence>
<dbReference type="InterPro" id="IPR042185">
    <property type="entry name" value="Serpin_sf_2"/>
</dbReference>
<evidence type="ECO:0000259" key="6">
    <source>
        <dbReference type="SMART" id="SM00093"/>
    </source>
</evidence>
<evidence type="ECO:0000313" key="8">
    <source>
        <dbReference type="Proteomes" id="UP000694547"/>
    </source>
</evidence>
<evidence type="ECO:0000256" key="4">
    <source>
        <dbReference type="RuleBase" id="RU000411"/>
    </source>
</evidence>
<dbReference type="InterPro" id="IPR036186">
    <property type="entry name" value="Serpin_sf"/>
</dbReference>
<dbReference type="Ensembl" id="ENSPEMT00000038653.1">
    <property type="protein sequence ID" value="ENSPEMP00000037033.1"/>
    <property type="gene ID" value="ENSPEMG00000030614.1"/>
</dbReference>
<proteinExistence type="inferred from homology"/>
<dbReference type="Pfam" id="PF00079">
    <property type="entry name" value="Serpin"/>
    <property type="match status" value="1"/>
</dbReference>
<evidence type="ECO:0000256" key="2">
    <source>
        <dbReference type="ARBA" id="ARBA00022690"/>
    </source>
</evidence>
<keyword evidence="8" id="KW-1185">Reference proteome</keyword>
<dbReference type="FunFam" id="3.30.497.10:FF:000001">
    <property type="entry name" value="Serine protease inhibitor"/>
    <property type="match status" value="1"/>
</dbReference>
<reference evidence="7 8" key="1">
    <citation type="submission" date="2018-10" db="EMBL/GenBank/DDBJ databases">
        <title>Improved assembly of the deer mouse Peromyscus maniculatus genome.</title>
        <authorList>
            <person name="Lassance J.-M."/>
            <person name="Hoekstra H.E."/>
        </authorList>
    </citation>
    <scope>NUCLEOTIDE SEQUENCE [LARGE SCALE GENOMIC DNA]</scope>
</reference>
<dbReference type="SUPFAM" id="SSF56574">
    <property type="entry name" value="Serpins"/>
    <property type="match status" value="1"/>
</dbReference>
<dbReference type="GO" id="GO:0005615">
    <property type="term" value="C:extracellular space"/>
    <property type="evidence" value="ECO:0007669"/>
    <property type="project" value="InterPro"/>
</dbReference>
<sequence length="419" mass="46947">MALRVALGLLIAGICPVVLCQSDGTLRRDTEVHEDLNNGTQMDSLTLASINTDFAFSLYKELALKNPNKNVVFSPLSISAALAILSLGARSKTLEEILGGLKFSLTETPEADIHRGFGHLLHMLTQPGDQVNISIGSMMFVEKRLQILAEFKEKARALYQAEASTADFQQPHEAIKNINDYVSKQTQGKIKELISDLDVRTVMVLVNYIYFKGKWKMPFDPDNTFEAKFYLGKRRTVRVPMMEIEDLTTPYFRDEDLSCSVVELKYTGNASTLFILPDQGRMQQVEASLQPETLRKWKDSLRPRMIDELYMPKFSISSDYSLENILPQLGIREVFSTQADLSGITGAKDLRVSQVVHKAVLDVAETGTEAAAATGVKFTLMSAKLDPFILSFDRPFLMIIFDTNTQTPLFLAKITNPKR</sequence>
<dbReference type="InterPro" id="IPR000215">
    <property type="entry name" value="Serpin_fam"/>
</dbReference>
<dbReference type="SMART" id="SM00093">
    <property type="entry name" value="SERPIN"/>
    <property type="match status" value="1"/>
</dbReference>
<dbReference type="GeneTree" id="ENSGT00940000154392"/>
<accession>A0A8C8W7U9</accession>
<name>A0A8C8W7U9_PERMB</name>
<dbReference type="Gene3D" id="3.30.497.10">
    <property type="entry name" value="Antithrombin, subunit I, domain 2"/>
    <property type="match status" value="1"/>
</dbReference>
<organism evidence="7 8">
    <name type="scientific">Peromyscus maniculatus bairdii</name>
    <name type="common">Prairie deer mouse</name>
    <dbReference type="NCBI Taxonomy" id="230844"/>
    <lineage>
        <taxon>Eukaryota</taxon>
        <taxon>Metazoa</taxon>
        <taxon>Chordata</taxon>
        <taxon>Craniata</taxon>
        <taxon>Vertebrata</taxon>
        <taxon>Euteleostomi</taxon>
        <taxon>Mammalia</taxon>
        <taxon>Eutheria</taxon>
        <taxon>Euarchontoglires</taxon>
        <taxon>Glires</taxon>
        <taxon>Rodentia</taxon>
        <taxon>Myomorpha</taxon>
        <taxon>Muroidea</taxon>
        <taxon>Cricetidae</taxon>
        <taxon>Neotominae</taxon>
        <taxon>Peromyscus</taxon>
    </lineage>
</organism>
<dbReference type="PROSITE" id="PS00284">
    <property type="entry name" value="SERPIN"/>
    <property type="match status" value="1"/>
</dbReference>
<dbReference type="Gene3D" id="2.30.39.10">
    <property type="entry name" value="Alpha-1-antitrypsin, domain 1"/>
    <property type="match status" value="1"/>
</dbReference>
<feature type="chain" id="PRO_5034834019" evidence="5">
    <location>
        <begin position="21"/>
        <end position="419"/>
    </location>
</feature>
<evidence type="ECO:0000256" key="5">
    <source>
        <dbReference type="SAM" id="SignalP"/>
    </source>
</evidence>
<evidence type="ECO:0000256" key="1">
    <source>
        <dbReference type="ARBA" id="ARBA00009500"/>
    </source>
</evidence>
<protein>
    <submittedName>
        <fullName evidence="7">Serine protease inhibitor A3N-like</fullName>
    </submittedName>
</protein>
<keyword evidence="3" id="KW-0722">Serine protease inhibitor</keyword>
<keyword evidence="2" id="KW-0646">Protease inhibitor</keyword>
<dbReference type="InterPro" id="IPR023796">
    <property type="entry name" value="Serpin_dom"/>
</dbReference>
<dbReference type="PANTHER" id="PTHR11461">
    <property type="entry name" value="SERINE PROTEASE INHIBITOR, SERPIN"/>
    <property type="match status" value="1"/>
</dbReference>
<dbReference type="GO" id="GO:0004867">
    <property type="term" value="F:serine-type endopeptidase inhibitor activity"/>
    <property type="evidence" value="ECO:0007669"/>
    <property type="project" value="UniProtKB-KW"/>
</dbReference>
<feature type="domain" description="Serpin" evidence="6">
    <location>
        <begin position="56"/>
        <end position="417"/>
    </location>
</feature>